<gene>
    <name evidence="1" type="ORF">GCM10023322_09910</name>
</gene>
<evidence type="ECO:0000313" key="2">
    <source>
        <dbReference type="Proteomes" id="UP001501570"/>
    </source>
</evidence>
<dbReference type="EMBL" id="BAABJQ010000002">
    <property type="protein sequence ID" value="GAA5179562.1"/>
    <property type="molecule type" value="Genomic_DNA"/>
</dbReference>
<accession>A0ABP9RKK9</accession>
<comment type="caution">
    <text evidence="1">The sequence shown here is derived from an EMBL/GenBank/DDBJ whole genome shotgun (WGS) entry which is preliminary data.</text>
</comment>
<sequence length="92" mass="9592">MAGATRTSCEPGRVTVTRSPVSSVTVAGLAVPSDAAFPLTPVLVLVPVLDAPGPAHVAWPEPSISPATSIAIENFRRALNPVPPVRRLTRME</sequence>
<proteinExistence type="predicted"/>
<name>A0ABP9RKK9_9ACTN</name>
<evidence type="ECO:0000313" key="1">
    <source>
        <dbReference type="EMBL" id="GAA5179562.1"/>
    </source>
</evidence>
<organism evidence="1 2">
    <name type="scientific">Rugosimonospora acidiphila</name>
    <dbReference type="NCBI Taxonomy" id="556531"/>
    <lineage>
        <taxon>Bacteria</taxon>
        <taxon>Bacillati</taxon>
        <taxon>Actinomycetota</taxon>
        <taxon>Actinomycetes</taxon>
        <taxon>Micromonosporales</taxon>
        <taxon>Micromonosporaceae</taxon>
        <taxon>Rugosimonospora</taxon>
    </lineage>
</organism>
<reference evidence="2" key="1">
    <citation type="journal article" date="2019" name="Int. J. Syst. Evol. Microbiol.">
        <title>The Global Catalogue of Microorganisms (GCM) 10K type strain sequencing project: providing services to taxonomists for standard genome sequencing and annotation.</title>
        <authorList>
            <consortium name="The Broad Institute Genomics Platform"/>
            <consortium name="The Broad Institute Genome Sequencing Center for Infectious Disease"/>
            <person name="Wu L."/>
            <person name="Ma J."/>
        </authorList>
    </citation>
    <scope>NUCLEOTIDE SEQUENCE [LARGE SCALE GENOMIC DNA]</scope>
    <source>
        <strain evidence="2">JCM 18304</strain>
    </source>
</reference>
<keyword evidence="2" id="KW-1185">Reference proteome</keyword>
<protein>
    <submittedName>
        <fullName evidence="1">Uncharacterized protein</fullName>
    </submittedName>
</protein>
<dbReference type="Proteomes" id="UP001501570">
    <property type="component" value="Unassembled WGS sequence"/>
</dbReference>